<dbReference type="OrthoDB" id="5062115at2759"/>
<evidence type="ECO:0000313" key="2">
    <source>
        <dbReference type="EMBL" id="VEL07132.1"/>
    </source>
</evidence>
<gene>
    <name evidence="2" type="ORF">PXEA_LOCUS572</name>
</gene>
<sequence>MPAKRLGMYYVHAYIPAPVYFGQLLDLACQYRVLPVASQLPRMREDAINATSNTGGSSLKIGPAEGSCVEYNLSALPMAWLGGVIVLKLISCVLLMLTFLAARFV</sequence>
<keyword evidence="1" id="KW-0472">Membrane</keyword>
<organism evidence="2 3">
    <name type="scientific">Protopolystoma xenopodis</name>
    <dbReference type="NCBI Taxonomy" id="117903"/>
    <lineage>
        <taxon>Eukaryota</taxon>
        <taxon>Metazoa</taxon>
        <taxon>Spiralia</taxon>
        <taxon>Lophotrochozoa</taxon>
        <taxon>Platyhelminthes</taxon>
        <taxon>Monogenea</taxon>
        <taxon>Polyopisthocotylea</taxon>
        <taxon>Polystomatidea</taxon>
        <taxon>Polystomatidae</taxon>
        <taxon>Protopolystoma</taxon>
    </lineage>
</organism>
<keyword evidence="1" id="KW-0812">Transmembrane</keyword>
<dbReference type="EMBL" id="CAAALY010001061">
    <property type="protein sequence ID" value="VEL07132.1"/>
    <property type="molecule type" value="Genomic_DNA"/>
</dbReference>
<feature type="transmembrane region" description="Helical" evidence="1">
    <location>
        <begin position="79"/>
        <end position="102"/>
    </location>
</feature>
<keyword evidence="3" id="KW-1185">Reference proteome</keyword>
<dbReference type="AlphaFoldDB" id="A0A3S4ZMJ6"/>
<accession>A0A3S4ZMJ6</accession>
<comment type="caution">
    <text evidence="2">The sequence shown here is derived from an EMBL/GenBank/DDBJ whole genome shotgun (WGS) entry which is preliminary data.</text>
</comment>
<dbReference type="Proteomes" id="UP000784294">
    <property type="component" value="Unassembled WGS sequence"/>
</dbReference>
<keyword evidence="1" id="KW-1133">Transmembrane helix</keyword>
<protein>
    <submittedName>
        <fullName evidence="2">Uncharacterized protein</fullName>
    </submittedName>
</protein>
<proteinExistence type="predicted"/>
<evidence type="ECO:0000313" key="3">
    <source>
        <dbReference type="Proteomes" id="UP000784294"/>
    </source>
</evidence>
<reference evidence="2" key="1">
    <citation type="submission" date="2018-11" db="EMBL/GenBank/DDBJ databases">
        <authorList>
            <consortium name="Pathogen Informatics"/>
        </authorList>
    </citation>
    <scope>NUCLEOTIDE SEQUENCE</scope>
</reference>
<name>A0A3S4ZMJ6_9PLAT</name>
<evidence type="ECO:0000256" key="1">
    <source>
        <dbReference type="SAM" id="Phobius"/>
    </source>
</evidence>